<keyword evidence="3" id="KW-1185">Reference proteome</keyword>
<keyword evidence="1" id="KW-0732">Signal</keyword>
<evidence type="ECO:0000313" key="3">
    <source>
        <dbReference type="Proteomes" id="UP001225316"/>
    </source>
</evidence>
<dbReference type="RefSeq" id="WP_308951621.1">
    <property type="nucleotide sequence ID" value="NZ_JARXHW010000044.1"/>
</dbReference>
<accession>A0ABU1AXK1</accession>
<reference evidence="2 3" key="1">
    <citation type="submission" date="2023-04" db="EMBL/GenBank/DDBJ databases">
        <title>A novel bacteria isolated from coastal sediment.</title>
        <authorList>
            <person name="Liu X.-J."/>
            <person name="Du Z.-J."/>
        </authorList>
    </citation>
    <scope>NUCLEOTIDE SEQUENCE [LARGE SCALE GENOMIC DNA]</scope>
    <source>
        <strain evidence="2 3">SDUM461003</strain>
    </source>
</reference>
<organism evidence="2 3">
    <name type="scientific">Thalassobacterium maritimum</name>
    <dbReference type="NCBI Taxonomy" id="3041265"/>
    <lineage>
        <taxon>Bacteria</taxon>
        <taxon>Pseudomonadati</taxon>
        <taxon>Verrucomicrobiota</taxon>
        <taxon>Opitutia</taxon>
        <taxon>Puniceicoccales</taxon>
        <taxon>Coraliomargaritaceae</taxon>
        <taxon>Thalassobacterium</taxon>
    </lineage>
</organism>
<dbReference type="Proteomes" id="UP001225316">
    <property type="component" value="Unassembled WGS sequence"/>
</dbReference>
<comment type="caution">
    <text evidence="2">The sequence shown here is derived from an EMBL/GenBank/DDBJ whole genome shotgun (WGS) entry which is preliminary data.</text>
</comment>
<evidence type="ECO:0000313" key="2">
    <source>
        <dbReference type="EMBL" id="MDQ8208894.1"/>
    </source>
</evidence>
<dbReference type="EMBL" id="JARXHW010000044">
    <property type="protein sequence ID" value="MDQ8208894.1"/>
    <property type="molecule type" value="Genomic_DNA"/>
</dbReference>
<gene>
    <name evidence="2" type="ORF">QEH52_15305</name>
</gene>
<name>A0ABU1AXK1_9BACT</name>
<sequence length="260" mass="27548">MKATAPLLTLLPLSAILASSAFASTTYNIDFNDTDSSGSSTETWNTYNEHTDLVSGTTLVDSQNNSSSVFITATGDILTSSGNNLSNPATRPAWLPEFAADDFFWTGNDTGNNELSFTTSFGGLTTGNTLSLDLFAARESSLVLEANYEYSLDGGSTWSGFTVLESDGSAATTDGWNSNDTQSQLFNLDENGGYEDGRYLSISNIVLTGSTFDVKVTVPGAANYAGINAMKLTIIPEPGSYALMLGLLALGAQALRRRRV</sequence>
<feature type="signal peptide" evidence="1">
    <location>
        <begin position="1"/>
        <end position="23"/>
    </location>
</feature>
<feature type="chain" id="PRO_5045174021" evidence="1">
    <location>
        <begin position="24"/>
        <end position="260"/>
    </location>
</feature>
<dbReference type="InterPro" id="IPR013424">
    <property type="entry name" value="Ice-binding_C"/>
</dbReference>
<proteinExistence type="predicted"/>
<evidence type="ECO:0000256" key="1">
    <source>
        <dbReference type="SAM" id="SignalP"/>
    </source>
</evidence>
<protein>
    <submittedName>
        <fullName evidence="2">PEP-CTERM sorting domain-containing protein</fullName>
    </submittedName>
</protein>
<dbReference type="NCBIfam" id="TIGR02595">
    <property type="entry name" value="PEP_CTERM"/>
    <property type="match status" value="1"/>
</dbReference>